<comment type="caution">
    <text evidence="2">The sequence shown here is derived from an EMBL/GenBank/DDBJ whole genome shotgun (WGS) entry which is preliminary data.</text>
</comment>
<reference evidence="2 3" key="1">
    <citation type="submission" date="2018-06" db="EMBL/GenBank/DDBJ databases">
        <title>Fusarium incarnatum-equiseti species complex species 28.</title>
        <authorList>
            <person name="Gardiner D.M."/>
        </authorList>
    </citation>
    <scope>NUCLEOTIDE SEQUENCE [LARGE SCALE GENOMIC DNA]</scope>
    <source>
        <strain evidence="2 3">FIESC_28</strain>
    </source>
</reference>
<dbReference type="SUPFAM" id="SSF57667">
    <property type="entry name" value="beta-beta-alpha zinc fingers"/>
    <property type="match status" value="1"/>
</dbReference>
<proteinExistence type="predicted"/>
<dbReference type="OrthoDB" id="5095490at2759"/>
<feature type="compositionally biased region" description="Low complexity" evidence="1">
    <location>
        <begin position="39"/>
        <end position="63"/>
    </location>
</feature>
<dbReference type="InterPro" id="IPR036236">
    <property type="entry name" value="Znf_C2H2_sf"/>
</dbReference>
<dbReference type="Proteomes" id="UP000253153">
    <property type="component" value="Unassembled WGS sequence"/>
</dbReference>
<accession>A0A366S6X8</accession>
<dbReference type="EMBL" id="QKXC01000053">
    <property type="protein sequence ID" value="RBR24648.1"/>
    <property type="molecule type" value="Genomic_DNA"/>
</dbReference>
<organism evidence="2 3">
    <name type="scientific">Fusarium coffeatum</name>
    <dbReference type="NCBI Taxonomy" id="231269"/>
    <lineage>
        <taxon>Eukaryota</taxon>
        <taxon>Fungi</taxon>
        <taxon>Dikarya</taxon>
        <taxon>Ascomycota</taxon>
        <taxon>Pezizomycotina</taxon>
        <taxon>Sordariomycetes</taxon>
        <taxon>Hypocreomycetidae</taxon>
        <taxon>Hypocreales</taxon>
        <taxon>Nectriaceae</taxon>
        <taxon>Fusarium</taxon>
        <taxon>Fusarium incarnatum-equiseti species complex</taxon>
    </lineage>
</organism>
<gene>
    <name evidence="2" type="ORF">FIESC28_02581</name>
</gene>
<dbReference type="RefSeq" id="XP_031019239.1">
    <property type="nucleotide sequence ID" value="XM_031156730.1"/>
</dbReference>
<evidence type="ECO:0000313" key="2">
    <source>
        <dbReference type="EMBL" id="RBR24648.1"/>
    </source>
</evidence>
<protein>
    <submittedName>
        <fullName evidence="2">Uncharacterized protein</fullName>
    </submittedName>
</protein>
<feature type="compositionally biased region" description="Basic and acidic residues" evidence="1">
    <location>
        <begin position="80"/>
        <end position="90"/>
    </location>
</feature>
<evidence type="ECO:0000313" key="3">
    <source>
        <dbReference type="Proteomes" id="UP000253153"/>
    </source>
</evidence>
<dbReference type="GeneID" id="41992026"/>
<feature type="region of interest" description="Disordered" evidence="1">
    <location>
        <begin position="35"/>
        <end position="119"/>
    </location>
</feature>
<dbReference type="AlphaFoldDB" id="A0A366S6X8"/>
<evidence type="ECO:0000256" key="1">
    <source>
        <dbReference type="SAM" id="MobiDB-lite"/>
    </source>
</evidence>
<keyword evidence="3" id="KW-1185">Reference proteome</keyword>
<name>A0A366S6X8_9HYPO</name>
<sequence length="484" mass="51732">MSSHNYGISREDRAEMEVARKGWEDFFKRIGKENQYSYAPGSSSTNITSSNPPGPSSSASSTPESDNAQSERKRKSSVSENHEAQSERKDKRVKRARARANTSISNSDEEERALESPDDPTKFCPERCLFCIQICQSFDQNLDHMKYNHHFFIPVEGSLSPRAMPPMALIHYIHRLKNNDPPALVEELCDLGGRKPTSELFSHALNRAIARRERGDSIEEYRRSFRTGISLAFALGTAAGPCKPNASVTVGSPTLLETSETLTLSATSSADSSSLQPTSLSVTESVSTSTEVAPVYITSSVTSESDAATSSTVASTSTSSPVLGTFNAIGQGGGASNTPARLPPPQYGSITLGEYNPSGVGAGVFSIEASTGALFVDGVKMCGFYGGTESASVYSCNTPPLTNEVPITCDQGQTDGGALKCSAPTMNCIENFNDEDDPVCYATGGVWTQFMGYQFLSTYYLLSIGSEAAATGSYVPISLIIQAL</sequence>